<dbReference type="RefSeq" id="WP_069440398.1">
    <property type="nucleotide sequence ID" value="NZ_LPWF01000002.1"/>
</dbReference>
<comment type="caution">
    <text evidence="2">The sequence shown here is derived from an EMBL/GenBank/DDBJ whole genome shotgun (WGS) entry which is preliminary data.</text>
</comment>
<dbReference type="AlphaFoldDB" id="A0A1E3W886"/>
<dbReference type="EMBL" id="LPWF01000002">
    <property type="protein sequence ID" value="ODS01991.1"/>
    <property type="molecule type" value="Genomic_DNA"/>
</dbReference>
<gene>
    <name evidence="2" type="ORF">AUC69_00380</name>
</gene>
<proteinExistence type="predicted"/>
<keyword evidence="3" id="KW-1185">Reference proteome</keyword>
<sequence>MRIAIALSLAAGAVLLAPAMVSAAPLALSDHAAVTHKLGNTGVEQVARRRVKTRRYVRQRCDDWMDRPYWRPYQYQYWQYYYPYGGPLF</sequence>
<evidence type="ECO:0000256" key="1">
    <source>
        <dbReference type="SAM" id="SignalP"/>
    </source>
</evidence>
<evidence type="ECO:0000313" key="3">
    <source>
        <dbReference type="Proteomes" id="UP000094472"/>
    </source>
</evidence>
<feature type="signal peptide" evidence="1">
    <location>
        <begin position="1"/>
        <end position="23"/>
    </location>
</feature>
<keyword evidence="1" id="KW-0732">Signal</keyword>
<dbReference type="Proteomes" id="UP000094472">
    <property type="component" value="Unassembled WGS sequence"/>
</dbReference>
<protein>
    <submittedName>
        <fullName evidence="2">Uncharacterized protein</fullName>
    </submittedName>
</protein>
<reference evidence="2 3" key="1">
    <citation type="journal article" date="2016" name="Environ. Microbiol.">
        <title>New Methyloceanibacter diversity from North Sea sediments includes methanotroph containing solely the soluble methane monooxygenase.</title>
        <authorList>
            <person name="Vekeman B."/>
            <person name="Kerckhof F.M."/>
            <person name="Cremers G."/>
            <person name="de Vos P."/>
            <person name="Vandamme P."/>
            <person name="Boon N."/>
            <person name="Op den Camp H.J."/>
            <person name="Heylen K."/>
        </authorList>
    </citation>
    <scope>NUCLEOTIDE SEQUENCE [LARGE SCALE GENOMIC DNA]</scope>
    <source>
        <strain evidence="2 3">R-67175</strain>
    </source>
</reference>
<accession>A0A1E3W886</accession>
<organism evidence="2 3">
    <name type="scientific">Methyloceanibacter superfactus</name>
    <dbReference type="NCBI Taxonomy" id="1774969"/>
    <lineage>
        <taxon>Bacteria</taxon>
        <taxon>Pseudomonadati</taxon>
        <taxon>Pseudomonadota</taxon>
        <taxon>Alphaproteobacteria</taxon>
        <taxon>Hyphomicrobiales</taxon>
        <taxon>Hyphomicrobiaceae</taxon>
        <taxon>Methyloceanibacter</taxon>
    </lineage>
</organism>
<evidence type="ECO:0000313" key="2">
    <source>
        <dbReference type="EMBL" id="ODS01991.1"/>
    </source>
</evidence>
<name>A0A1E3W886_9HYPH</name>
<feature type="chain" id="PRO_5009139078" evidence="1">
    <location>
        <begin position="24"/>
        <end position="89"/>
    </location>
</feature>